<dbReference type="Proteomes" id="UP000004980">
    <property type="component" value="Unassembled WGS sequence"/>
</dbReference>
<protein>
    <submittedName>
        <fullName evidence="2">DNA circulation family protein</fullName>
    </submittedName>
</protein>
<reference evidence="2 3" key="1">
    <citation type="journal article" date="2012" name="J. Bacteriol.">
        <title>Draft Genome Sequence of the Soil Bacterium Burkholderia terrae Strain BS001, Which Interacts with Fungal Surface Structures.</title>
        <authorList>
            <person name="Nazir R."/>
            <person name="Hansen M.A."/>
            <person name="Sorensen S."/>
            <person name="van Elsas J.D."/>
        </authorList>
    </citation>
    <scope>NUCLEOTIDE SEQUENCE [LARGE SCALE GENOMIC DNA]</scope>
    <source>
        <strain evidence="2 3">BS001</strain>
    </source>
</reference>
<evidence type="ECO:0000313" key="3">
    <source>
        <dbReference type="Proteomes" id="UP000004980"/>
    </source>
</evidence>
<comment type="caution">
    <text evidence="2">The sequence shown here is derived from an EMBL/GenBank/DDBJ whole genome shotgun (WGS) entry which is preliminary data.</text>
</comment>
<dbReference type="EMBL" id="AKAU01000313">
    <property type="protein sequence ID" value="EIM93424.1"/>
    <property type="molecule type" value="Genomic_DNA"/>
</dbReference>
<name>A0ABN0F4D4_9BURK</name>
<proteinExistence type="predicted"/>
<feature type="domain" description="DNA circulation N-terminal" evidence="1">
    <location>
        <begin position="14"/>
        <end position="45"/>
    </location>
</feature>
<dbReference type="Pfam" id="PF07157">
    <property type="entry name" value="DNA_circ_N"/>
    <property type="match status" value="1"/>
</dbReference>
<sequence>MPGFLVEGDLITGGGAVISQRDRLLQACETGGGQTLVHPTLGTIQSVCCPGIGSIERRNLGRAFEIRLTLTVSGNRLFPNTTVSTAAANTDAASKTGIQALADIVKSSPASMAAGAAVVQQAVATAVGWYQVGVTAVNDVSASSAPYRRSLAISCVCSTAANPSDSATLIELVLSATKGRSTPQRRSSTPITYPGQFAFGVTYTTVCYGDLVLAKPWRVLTPIKGLTGALMWLIHGCILRFREPRLSRGTRAGELICRTGSWRKYDQCSLRDPHDASDEGVVDLHDHAFAAVFMRRGHMPRLT</sequence>
<dbReference type="RefSeq" id="WP_009771239.1">
    <property type="nucleotide sequence ID" value="NZ_AKAU01000313.1"/>
</dbReference>
<dbReference type="InterPro" id="IPR009826">
    <property type="entry name" value="DNA_circ_N"/>
</dbReference>
<gene>
    <name evidence="2" type="ORF">WQE_49298</name>
</gene>
<evidence type="ECO:0000259" key="1">
    <source>
        <dbReference type="Pfam" id="PF07157"/>
    </source>
</evidence>
<keyword evidence="3" id="KW-1185">Reference proteome</keyword>
<accession>A0ABN0F4D4</accession>
<organism evidence="2 3">
    <name type="scientific">Paraburkholderia hospita</name>
    <dbReference type="NCBI Taxonomy" id="169430"/>
    <lineage>
        <taxon>Bacteria</taxon>
        <taxon>Pseudomonadati</taxon>
        <taxon>Pseudomonadota</taxon>
        <taxon>Betaproteobacteria</taxon>
        <taxon>Burkholderiales</taxon>
        <taxon>Burkholderiaceae</taxon>
        <taxon>Paraburkholderia</taxon>
    </lineage>
</organism>
<evidence type="ECO:0000313" key="2">
    <source>
        <dbReference type="EMBL" id="EIM93424.1"/>
    </source>
</evidence>